<sequence length="367" mass="40539">MKLLNIFSIIAVALATRSIAAPLPADSSIGDSLDISVSAAVDRRAPAPVEWDSAPGAITALGKVKVLFEENRITPELNKRYVFVIKKALQGPLATAKLSDVDKIVDKEPIPADLKSDAAKQKHKDAKKAMYKLQINLKYEHASVIVVGLKQISKKGKGKTMVQKWILDDTNTKKLDFFGGPEGLNGGNNNFSERMLKLEGSMIGGTKEYRGWTTKTMTDILPGYSNLAQTKKYKIAPNSAIQGSVYCGSIAEDLSSEMQLLREFRLNVLSKVEPLLGRKWKRLHKHDVCLLLPFRGPPGSPLTNTSIIYPGRFNRIKSAQGKVLKIEWNGSGREARSTKTASRANSTFKTRPQDTTIKMIKERQDMT</sequence>
<keyword evidence="1" id="KW-0732">Signal</keyword>
<proteinExistence type="predicted"/>
<gene>
    <name evidence="2" type="ORF">BJ508DRAFT_314297</name>
</gene>
<accession>A0A3N4HFK7</accession>
<organism evidence="2 3">
    <name type="scientific">Ascobolus immersus RN42</name>
    <dbReference type="NCBI Taxonomy" id="1160509"/>
    <lineage>
        <taxon>Eukaryota</taxon>
        <taxon>Fungi</taxon>
        <taxon>Dikarya</taxon>
        <taxon>Ascomycota</taxon>
        <taxon>Pezizomycotina</taxon>
        <taxon>Pezizomycetes</taxon>
        <taxon>Pezizales</taxon>
        <taxon>Ascobolaceae</taxon>
        <taxon>Ascobolus</taxon>
    </lineage>
</organism>
<evidence type="ECO:0000313" key="3">
    <source>
        <dbReference type="Proteomes" id="UP000275078"/>
    </source>
</evidence>
<dbReference type="AlphaFoldDB" id="A0A3N4HFK7"/>
<evidence type="ECO:0000313" key="2">
    <source>
        <dbReference type="EMBL" id="RPA72923.1"/>
    </source>
</evidence>
<reference evidence="2 3" key="1">
    <citation type="journal article" date="2018" name="Nat. Ecol. Evol.">
        <title>Pezizomycetes genomes reveal the molecular basis of ectomycorrhizal truffle lifestyle.</title>
        <authorList>
            <person name="Murat C."/>
            <person name="Payen T."/>
            <person name="Noel B."/>
            <person name="Kuo A."/>
            <person name="Morin E."/>
            <person name="Chen J."/>
            <person name="Kohler A."/>
            <person name="Krizsan K."/>
            <person name="Balestrini R."/>
            <person name="Da Silva C."/>
            <person name="Montanini B."/>
            <person name="Hainaut M."/>
            <person name="Levati E."/>
            <person name="Barry K.W."/>
            <person name="Belfiori B."/>
            <person name="Cichocki N."/>
            <person name="Clum A."/>
            <person name="Dockter R.B."/>
            <person name="Fauchery L."/>
            <person name="Guy J."/>
            <person name="Iotti M."/>
            <person name="Le Tacon F."/>
            <person name="Lindquist E.A."/>
            <person name="Lipzen A."/>
            <person name="Malagnac F."/>
            <person name="Mello A."/>
            <person name="Molinier V."/>
            <person name="Miyauchi S."/>
            <person name="Poulain J."/>
            <person name="Riccioni C."/>
            <person name="Rubini A."/>
            <person name="Sitrit Y."/>
            <person name="Splivallo R."/>
            <person name="Traeger S."/>
            <person name="Wang M."/>
            <person name="Zifcakova L."/>
            <person name="Wipf D."/>
            <person name="Zambonelli A."/>
            <person name="Paolocci F."/>
            <person name="Nowrousian M."/>
            <person name="Ottonello S."/>
            <person name="Baldrian P."/>
            <person name="Spatafora J.W."/>
            <person name="Henrissat B."/>
            <person name="Nagy L.G."/>
            <person name="Aury J.M."/>
            <person name="Wincker P."/>
            <person name="Grigoriev I.V."/>
            <person name="Bonfante P."/>
            <person name="Martin F.M."/>
        </authorList>
    </citation>
    <scope>NUCLEOTIDE SEQUENCE [LARGE SCALE GENOMIC DNA]</scope>
    <source>
        <strain evidence="2 3">RN42</strain>
    </source>
</reference>
<keyword evidence="3" id="KW-1185">Reference proteome</keyword>
<dbReference type="EMBL" id="ML119840">
    <property type="protein sequence ID" value="RPA72923.1"/>
    <property type="molecule type" value="Genomic_DNA"/>
</dbReference>
<feature type="signal peptide" evidence="1">
    <location>
        <begin position="1"/>
        <end position="15"/>
    </location>
</feature>
<dbReference type="Proteomes" id="UP000275078">
    <property type="component" value="Unassembled WGS sequence"/>
</dbReference>
<protein>
    <submittedName>
        <fullName evidence="2">Uncharacterized protein</fullName>
    </submittedName>
</protein>
<name>A0A3N4HFK7_ASCIM</name>
<feature type="chain" id="PRO_5018298377" evidence="1">
    <location>
        <begin position="16"/>
        <end position="367"/>
    </location>
</feature>
<evidence type="ECO:0000256" key="1">
    <source>
        <dbReference type="SAM" id="SignalP"/>
    </source>
</evidence>